<sequence length="255" mass="28899">MVFKNISLQLPLPIPSFFPKLAHSFERLNNSIRSSTPVLKGYIFTVFASLREMREKRRASVESNVQGFQEGKPKLRVRKYIKPLFIIGILAIAFILGVRALSRRGNVAGDQIEIGIAEKTLDVNKEFAFPLKDSEGEKVAEIKYIVEKAELRDEIIVKGKRATAIKGRTFLIFNLKVSNEFTQSININSKDYIRLSVNGNEEVWLAPDIHNDPVEVQAISTKYTRVGFPINDTDTNYVIRVGEIKGEKEKIPLSF</sequence>
<keyword evidence="1" id="KW-0812">Transmembrane</keyword>
<evidence type="ECO:0000313" key="2">
    <source>
        <dbReference type="EMBL" id="KKR30475.1"/>
    </source>
</evidence>
<dbReference type="AlphaFoldDB" id="A0A0G0S6V3"/>
<dbReference type="Proteomes" id="UP000034793">
    <property type="component" value="Unassembled WGS sequence"/>
</dbReference>
<accession>A0A0G0S6V3</accession>
<comment type="caution">
    <text evidence="2">The sequence shown here is derived from an EMBL/GenBank/DDBJ whole genome shotgun (WGS) entry which is preliminary data.</text>
</comment>
<evidence type="ECO:0000256" key="1">
    <source>
        <dbReference type="SAM" id="Phobius"/>
    </source>
</evidence>
<protein>
    <recommendedName>
        <fullName evidence="4">DUF4352 domain-containing protein</fullName>
    </recommendedName>
</protein>
<evidence type="ECO:0008006" key="4">
    <source>
        <dbReference type="Google" id="ProtNLM"/>
    </source>
</evidence>
<keyword evidence="1" id="KW-0472">Membrane</keyword>
<feature type="transmembrane region" description="Helical" evidence="1">
    <location>
        <begin position="84"/>
        <end position="102"/>
    </location>
</feature>
<name>A0A0G0S6V3_9BACT</name>
<gene>
    <name evidence="2" type="ORF">UT61_C0006G0031</name>
</gene>
<dbReference type="EMBL" id="LBXL01000006">
    <property type="protein sequence ID" value="KKR30475.1"/>
    <property type="molecule type" value="Genomic_DNA"/>
</dbReference>
<organism evidence="2 3">
    <name type="scientific">Candidatus Woesebacteria bacterium GW2011_GWA1_39_8</name>
    <dbReference type="NCBI Taxonomy" id="1618552"/>
    <lineage>
        <taxon>Bacteria</taxon>
        <taxon>Candidatus Woeseibacteriota</taxon>
    </lineage>
</organism>
<reference evidence="2 3" key="1">
    <citation type="journal article" date="2015" name="Nature">
        <title>rRNA introns, odd ribosomes, and small enigmatic genomes across a large radiation of phyla.</title>
        <authorList>
            <person name="Brown C.T."/>
            <person name="Hug L.A."/>
            <person name="Thomas B.C."/>
            <person name="Sharon I."/>
            <person name="Castelle C.J."/>
            <person name="Singh A."/>
            <person name="Wilkins M.J."/>
            <person name="Williams K.H."/>
            <person name="Banfield J.F."/>
        </authorList>
    </citation>
    <scope>NUCLEOTIDE SEQUENCE [LARGE SCALE GENOMIC DNA]</scope>
</reference>
<evidence type="ECO:0000313" key="3">
    <source>
        <dbReference type="Proteomes" id="UP000034793"/>
    </source>
</evidence>
<keyword evidence="1" id="KW-1133">Transmembrane helix</keyword>
<proteinExistence type="predicted"/>